<dbReference type="GO" id="GO:0016020">
    <property type="term" value="C:membrane"/>
    <property type="evidence" value="ECO:0007669"/>
    <property type="project" value="UniProtKB-SubCell"/>
</dbReference>
<sequence>MQPAVKYARSPTIGRSSDAPSPQGALQPPEVCKRPGAPLPLRAACPARLSVPGQFAPGSGSCNPNMSAVPGPADGLSVEEQRSRSSAQTFRGEQHSFGVDPGRTRPPSQAGPHGFREPAARAPRVDDCEKMGTLFGMINKCLRGVGFTQVYFGDRTVEPVVVVVFWVLLWFLGFQALGLVGTLCLIIIYIQK</sequence>
<evidence type="ECO:0000256" key="1">
    <source>
        <dbReference type="ARBA" id="ARBA00004167"/>
    </source>
</evidence>
<dbReference type="Pfam" id="PF15378">
    <property type="entry name" value="DUF4605"/>
    <property type="match status" value="1"/>
</dbReference>
<dbReference type="Ensembl" id="ENSFHET00000013419.1">
    <property type="protein sequence ID" value="ENSFHEP00000001705.1"/>
    <property type="gene ID" value="ENSFHEG00000002464.1"/>
</dbReference>
<comment type="subcellular location">
    <subcellularLocation>
        <location evidence="1">Membrane</location>
        <topology evidence="1">Single-pass membrane protein</topology>
    </subcellularLocation>
</comment>
<reference evidence="9" key="1">
    <citation type="submission" date="2025-08" db="UniProtKB">
        <authorList>
            <consortium name="Ensembl"/>
        </authorList>
    </citation>
    <scope>IDENTIFICATION</scope>
</reference>
<evidence type="ECO:0000259" key="8">
    <source>
        <dbReference type="Pfam" id="PF15378"/>
    </source>
</evidence>
<feature type="region of interest" description="Disordered" evidence="6">
    <location>
        <begin position="53"/>
        <end position="122"/>
    </location>
</feature>
<dbReference type="AlphaFoldDB" id="A0A3Q2NRM3"/>
<evidence type="ECO:0000256" key="5">
    <source>
        <dbReference type="ARBA" id="ARBA00023136"/>
    </source>
</evidence>
<keyword evidence="5 7" id="KW-0472">Membrane</keyword>
<feature type="domain" description="DUF4605" evidence="8">
    <location>
        <begin position="133"/>
        <end position="191"/>
    </location>
</feature>
<evidence type="ECO:0000256" key="3">
    <source>
        <dbReference type="ARBA" id="ARBA00022692"/>
    </source>
</evidence>
<evidence type="ECO:0000256" key="6">
    <source>
        <dbReference type="SAM" id="MobiDB-lite"/>
    </source>
</evidence>
<evidence type="ECO:0000313" key="9">
    <source>
        <dbReference type="Ensembl" id="ENSFHEP00000001705.1"/>
    </source>
</evidence>
<feature type="region of interest" description="Disordered" evidence="6">
    <location>
        <begin position="1"/>
        <end position="39"/>
    </location>
</feature>
<dbReference type="PANTHER" id="PTHR33690">
    <property type="entry name" value="DUF4605 DOMAIN-CONTAINING PROTEIN"/>
    <property type="match status" value="1"/>
</dbReference>
<reference evidence="9" key="2">
    <citation type="submission" date="2025-09" db="UniProtKB">
        <authorList>
            <consortium name="Ensembl"/>
        </authorList>
    </citation>
    <scope>IDENTIFICATION</scope>
</reference>
<accession>A0A3Q2NRM3</accession>
<evidence type="ECO:0000313" key="10">
    <source>
        <dbReference type="Proteomes" id="UP000265000"/>
    </source>
</evidence>
<proteinExistence type="inferred from homology"/>
<name>A0A3Q2NRM3_FUNHE</name>
<evidence type="ECO:0000256" key="7">
    <source>
        <dbReference type="SAM" id="Phobius"/>
    </source>
</evidence>
<keyword evidence="3 7" id="KW-0812">Transmembrane</keyword>
<organism evidence="9 10">
    <name type="scientific">Fundulus heteroclitus</name>
    <name type="common">Killifish</name>
    <name type="synonym">Mummichog</name>
    <dbReference type="NCBI Taxonomy" id="8078"/>
    <lineage>
        <taxon>Eukaryota</taxon>
        <taxon>Metazoa</taxon>
        <taxon>Chordata</taxon>
        <taxon>Craniata</taxon>
        <taxon>Vertebrata</taxon>
        <taxon>Euteleostomi</taxon>
        <taxon>Actinopterygii</taxon>
        <taxon>Neopterygii</taxon>
        <taxon>Teleostei</taxon>
        <taxon>Neoteleostei</taxon>
        <taxon>Acanthomorphata</taxon>
        <taxon>Ovalentaria</taxon>
        <taxon>Atherinomorphae</taxon>
        <taxon>Cyprinodontiformes</taxon>
        <taxon>Fundulidae</taxon>
        <taxon>Fundulus</taxon>
    </lineage>
</organism>
<keyword evidence="10" id="KW-1185">Reference proteome</keyword>
<dbReference type="GeneTree" id="ENSGT00940000154340"/>
<evidence type="ECO:0000256" key="4">
    <source>
        <dbReference type="ARBA" id="ARBA00022989"/>
    </source>
</evidence>
<dbReference type="Proteomes" id="UP000265000">
    <property type="component" value="Unplaced"/>
</dbReference>
<dbReference type="PANTHER" id="PTHR33690:SF1">
    <property type="entry name" value="FAMILY WITH SEQUENCE SIMILARITY 241 MEMBER A"/>
    <property type="match status" value="1"/>
</dbReference>
<dbReference type="InterPro" id="IPR027953">
    <property type="entry name" value="DUF4605"/>
</dbReference>
<keyword evidence="4 7" id="KW-1133">Transmembrane helix</keyword>
<dbReference type="InterPro" id="IPR052502">
    <property type="entry name" value="FAM241_domain"/>
</dbReference>
<comment type="similarity">
    <text evidence="2">Belongs to the FAM241 family.</text>
</comment>
<evidence type="ECO:0000256" key="2">
    <source>
        <dbReference type="ARBA" id="ARBA00006165"/>
    </source>
</evidence>
<protein>
    <submittedName>
        <fullName evidence="9">Family with sequence similarity 241 member A</fullName>
    </submittedName>
</protein>
<feature type="transmembrane region" description="Helical" evidence="7">
    <location>
        <begin position="163"/>
        <end position="190"/>
    </location>
</feature>